<dbReference type="EMBL" id="FTNO01000001">
    <property type="protein sequence ID" value="SIR00259.1"/>
    <property type="molecule type" value="Genomic_DNA"/>
</dbReference>
<dbReference type="NCBIfam" id="NF002671">
    <property type="entry name" value="PRK02395.1-3"/>
    <property type="match status" value="1"/>
</dbReference>
<dbReference type="InterPro" id="IPR002762">
    <property type="entry name" value="CbiX-like"/>
</dbReference>
<protein>
    <submittedName>
        <fullName evidence="8">Sirohydrochlorin cobaltochelatase</fullName>
    </submittedName>
</protein>
<reference evidence="9" key="1">
    <citation type="submission" date="2017-01" db="EMBL/GenBank/DDBJ databases">
        <authorList>
            <person name="Varghese N."/>
            <person name="Submissions S."/>
        </authorList>
    </citation>
    <scope>NUCLEOTIDE SEQUENCE [LARGE SCALE GENOMIC DNA]</scope>
    <source>
        <strain evidence="9">CGMCC 1.7737</strain>
    </source>
</reference>
<dbReference type="CDD" id="cd03416">
    <property type="entry name" value="CbiX_SirB_N"/>
    <property type="match status" value="2"/>
</dbReference>
<accession>A0A1N6XDD5</accession>
<feature type="domain" description="DR2241 4Fe-4S iron-sulfur cluster binding" evidence="6">
    <location>
        <begin position="401"/>
        <end position="482"/>
    </location>
</feature>
<feature type="region of interest" description="Disordered" evidence="5">
    <location>
        <begin position="488"/>
        <end position="507"/>
    </location>
</feature>
<dbReference type="AlphaFoldDB" id="A0A1N6XDD5"/>
<evidence type="ECO:0000313" key="9">
    <source>
        <dbReference type="Proteomes" id="UP000186914"/>
    </source>
</evidence>
<dbReference type="PANTHER" id="PTHR33542:SF3">
    <property type="entry name" value="SIROHYDROCHLORIN FERROCHELATASE, CHLOROPLASTIC"/>
    <property type="match status" value="1"/>
</dbReference>
<dbReference type="Pfam" id="PF18009">
    <property type="entry name" value="Fer4_23"/>
    <property type="match status" value="1"/>
</dbReference>
<gene>
    <name evidence="8" type="ORF">SAMN05421858_1086</name>
</gene>
<dbReference type="PANTHER" id="PTHR33542">
    <property type="entry name" value="SIROHYDROCHLORIN FERROCHELATASE, CHLOROPLASTIC"/>
    <property type="match status" value="1"/>
</dbReference>
<dbReference type="Pfam" id="PF18069">
    <property type="entry name" value="DR2241"/>
    <property type="match status" value="1"/>
</dbReference>
<feature type="domain" description="DR2241 stabilising" evidence="7">
    <location>
        <begin position="298"/>
        <end position="400"/>
    </location>
</feature>
<keyword evidence="1" id="KW-0169">Cobalamin biosynthesis</keyword>
<name>A0A1N6XDD5_9EURY</name>
<dbReference type="Gene3D" id="3.30.70.2320">
    <property type="match status" value="1"/>
</dbReference>
<dbReference type="InterPro" id="IPR050963">
    <property type="entry name" value="Sirohydro_Cobaltochel/CbiX"/>
</dbReference>
<dbReference type="GO" id="GO:0016829">
    <property type="term" value="F:lyase activity"/>
    <property type="evidence" value="ECO:0007669"/>
    <property type="project" value="UniProtKB-KW"/>
</dbReference>
<dbReference type="Gene3D" id="3.30.1360.190">
    <property type="match status" value="1"/>
</dbReference>
<dbReference type="SUPFAM" id="SSF53800">
    <property type="entry name" value="Chelatase"/>
    <property type="match status" value="1"/>
</dbReference>
<dbReference type="NCBIfam" id="NF002670">
    <property type="entry name" value="PRK02395.1-1"/>
    <property type="match status" value="1"/>
</dbReference>
<evidence type="ECO:0000256" key="1">
    <source>
        <dbReference type="ARBA" id="ARBA00022573"/>
    </source>
</evidence>
<dbReference type="InterPro" id="IPR041346">
    <property type="entry name" value="DR2241_Fer4"/>
</dbReference>
<evidence type="ECO:0000256" key="2">
    <source>
        <dbReference type="ARBA" id="ARBA00022723"/>
    </source>
</evidence>
<dbReference type="Gene3D" id="3.40.50.1400">
    <property type="match status" value="2"/>
</dbReference>
<dbReference type="Proteomes" id="UP000186914">
    <property type="component" value="Unassembled WGS sequence"/>
</dbReference>
<dbReference type="InterPro" id="IPR041181">
    <property type="entry name" value="DR2241_middle"/>
</dbReference>
<keyword evidence="2" id="KW-0479">Metal-binding</keyword>
<keyword evidence="4" id="KW-0170">Cobalt</keyword>
<keyword evidence="9" id="KW-1185">Reference proteome</keyword>
<sequence length="548" mass="61672">MSSAALVLVGHGSHLDSESARPLYDHADEIRSRGVFDAVHEAFWKEAPSPREVLRTVEQDAVYVVPLFTSEGYFTEQVIPRELRIADGWNLDVDKSVYYTDPVGTHEAMTSVIARRAERVTNNPNVDSGVGLAVVGHGTERNENSARATQAHADCLREQGRFDEVRALFMDEDPRIDDLTEHFESDELVVVPLFIADGYHTQEDIPEDIGLTDDAPAGYDVPAEVSGKTVWYAGAVGTEPLVADVILERAGDAGAEIENSGTESANKSDETDSTFDHRREFLRWLESASRPISESETETRIEKTWGQLSISIRLTDNGEREYEIRHVEDRERDTSALDIYRDPTAIRDLSRFTDDGDYRPLRTAPTLPTGWSFETANPDELYRVVDWVYPATVANWSKEREGNLDVTHFEETAERQTGIYANIENLDRKALENAVVACCADSQCCKRREWDAAENDEVEVPRGDGEFPCREPCSLFVAAAREFLAVERSDAESTEPTFERTTERDADERLAFVDGVETGRPVRDGEMSDPANRYRARYRRAKQFAAER</sequence>
<evidence type="ECO:0000256" key="4">
    <source>
        <dbReference type="ARBA" id="ARBA00023285"/>
    </source>
</evidence>
<dbReference type="OrthoDB" id="11653at2157"/>
<evidence type="ECO:0000256" key="3">
    <source>
        <dbReference type="ARBA" id="ARBA00023239"/>
    </source>
</evidence>
<evidence type="ECO:0000256" key="5">
    <source>
        <dbReference type="SAM" id="MobiDB-lite"/>
    </source>
</evidence>
<proteinExistence type="predicted"/>
<evidence type="ECO:0000259" key="6">
    <source>
        <dbReference type="Pfam" id="PF18009"/>
    </source>
</evidence>
<keyword evidence="3" id="KW-0456">Lyase</keyword>
<dbReference type="Pfam" id="PF01903">
    <property type="entry name" value="CbiX"/>
    <property type="match status" value="2"/>
</dbReference>
<evidence type="ECO:0000313" key="8">
    <source>
        <dbReference type="EMBL" id="SIR00259.1"/>
    </source>
</evidence>
<evidence type="ECO:0000259" key="7">
    <source>
        <dbReference type="Pfam" id="PF18069"/>
    </source>
</evidence>
<dbReference type="GO" id="GO:0046872">
    <property type="term" value="F:metal ion binding"/>
    <property type="evidence" value="ECO:0007669"/>
    <property type="project" value="UniProtKB-KW"/>
</dbReference>
<organism evidence="8 9">
    <name type="scientific">Haladaptatus litoreus</name>
    <dbReference type="NCBI Taxonomy" id="553468"/>
    <lineage>
        <taxon>Archaea</taxon>
        <taxon>Methanobacteriati</taxon>
        <taxon>Methanobacteriota</taxon>
        <taxon>Stenosarchaea group</taxon>
        <taxon>Halobacteria</taxon>
        <taxon>Halobacteriales</taxon>
        <taxon>Haladaptataceae</taxon>
        <taxon>Haladaptatus</taxon>
    </lineage>
</organism>
<dbReference type="GO" id="GO:0009236">
    <property type="term" value="P:cobalamin biosynthetic process"/>
    <property type="evidence" value="ECO:0007669"/>
    <property type="project" value="UniProtKB-KW"/>
</dbReference>